<sequence>MKINFIESNIVLLGNFKPSLFDKLYFIKNELIEEDKFLESSIYTSNFSKIETQDLIILIEQKKIVLVSKENKSNVLQKISNKITSESHITLRTIGFNFKWFFFIDDIYSYTKANFFSNSNDILNKHFNSDTTAYGYYISRNFKNSRLKLDIKPNTLRQINGDKEQNILSFDFNFHIENEEIKIFKESISDYKSYKSKALEIISDYGERK</sequence>
<keyword evidence="2" id="KW-1185">Reference proteome</keyword>
<reference evidence="1 2" key="1">
    <citation type="submission" date="2023-07" db="EMBL/GenBank/DDBJ databases">
        <title>Genomic Encyclopedia of Type Strains, Phase IV (KMG-IV): sequencing the most valuable type-strain genomes for metagenomic binning, comparative biology and taxonomic classification.</title>
        <authorList>
            <person name="Goeker M."/>
        </authorList>
    </citation>
    <scope>NUCLEOTIDE SEQUENCE [LARGE SCALE GENOMIC DNA]</scope>
    <source>
        <strain evidence="1 2">DSM 102814</strain>
    </source>
</reference>
<name>A0ABU1K993_9FLAO</name>
<gene>
    <name evidence="1" type="ORF">GGR31_002862</name>
</gene>
<evidence type="ECO:0000313" key="1">
    <source>
        <dbReference type="EMBL" id="MDR6302183.1"/>
    </source>
</evidence>
<comment type="caution">
    <text evidence="1">The sequence shown here is derived from an EMBL/GenBank/DDBJ whole genome shotgun (WGS) entry which is preliminary data.</text>
</comment>
<proteinExistence type="predicted"/>
<dbReference type="RefSeq" id="WP_309730562.1">
    <property type="nucleotide sequence ID" value="NZ_JAVDQA010000012.1"/>
</dbReference>
<protein>
    <submittedName>
        <fullName evidence="1">Uncharacterized protein</fullName>
    </submittedName>
</protein>
<dbReference type="Proteomes" id="UP001257659">
    <property type="component" value="Unassembled WGS sequence"/>
</dbReference>
<evidence type="ECO:0000313" key="2">
    <source>
        <dbReference type="Proteomes" id="UP001257659"/>
    </source>
</evidence>
<accession>A0ABU1K993</accession>
<organism evidence="1 2">
    <name type="scientific">Mesonia maritima</name>
    <dbReference type="NCBI Taxonomy" id="1793873"/>
    <lineage>
        <taxon>Bacteria</taxon>
        <taxon>Pseudomonadati</taxon>
        <taxon>Bacteroidota</taxon>
        <taxon>Flavobacteriia</taxon>
        <taxon>Flavobacteriales</taxon>
        <taxon>Flavobacteriaceae</taxon>
        <taxon>Mesonia</taxon>
    </lineage>
</organism>
<dbReference type="EMBL" id="JAVDQA010000012">
    <property type="protein sequence ID" value="MDR6302183.1"/>
    <property type="molecule type" value="Genomic_DNA"/>
</dbReference>